<evidence type="ECO:0000313" key="3">
    <source>
        <dbReference type="Proteomes" id="UP001620626"/>
    </source>
</evidence>
<feature type="region of interest" description="Disordered" evidence="1">
    <location>
        <begin position="64"/>
        <end position="109"/>
    </location>
</feature>
<reference evidence="2 3" key="1">
    <citation type="submission" date="2024-10" db="EMBL/GenBank/DDBJ databases">
        <authorList>
            <person name="Kim D."/>
        </authorList>
    </citation>
    <scope>NUCLEOTIDE SEQUENCE [LARGE SCALE GENOMIC DNA]</scope>
    <source>
        <strain evidence="2">BH-2024</strain>
    </source>
</reference>
<evidence type="ECO:0000313" key="2">
    <source>
        <dbReference type="EMBL" id="KAL3074050.1"/>
    </source>
</evidence>
<dbReference type="EMBL" id="JBICBT010001299">
    <property type="protein sequence ID" value="KAL3074050.1"/>
    <property type="molecule type" value="Genomic_DNA"/>
</dbReference>
<dbReference type="Proteomes" id="UP001620626">
    <property type="component" value="Unassembled WGS sequence"/>
</dbReference>
<keyword evidence="3" id="KW-1185">Reference proteome</keyword>
<comment type="caution">
    <text evidence="2">The sequence shown here is derived from an EMBL/GenBank/DDBJ whole genome shotgun (WGS) entry which is preliminary data.</text>
</comment>
<name>A0ABD2I954_9BILA</name>
<evidence type="ECO:0000256" key="1">
    <source>
        <dbReference type="SAM" id="MobiDB-lite"/>
    </source>
</evidence>
<dbReference type="AlphaFoldDB" id="A0ABD2I954"/>
<protein>
    <submittedName>
        <fullName evidence="2">Uncharacterized protein</fullName>
    </submittedName>
</protein>
<organism evidence="2 3">
    <name type="scientific">Heterodera trifolii</name>
    <dbReference type="NCBI Taxonomy" id="157864"/>
    <lineage>
        <taxon>Eukaryota</taxon>
        <taxon>Metazoa</taxon>
        <taxon>Ecdysozoa</taxon>
        <taxon>Nematoda</taxon>
        <taxon>Chromadorea</taxon>
        <taxon>Rhabditida</taxon>
        <taxon>Tylenchina</taxon>
        <taxon>Tylenchomorpha</taxon>
        <taxon>Tylenchoidea</taxon>
        <taxon>Heteroderidae</taxon>
        <taxon>Heteroderinae</taxon>
        <taxon>Heterodera</taxon>
    </lineage>
</organism>
<gene>
    <name evidence="2" type="ORF">niasHT_034024</name>
</gene>
<proteinExistence type="predicted"/>
<feature type="compositionally biased region" description="Basic residues" evidence="1">
    <location>
        <begin position="64"/>
        <end position="77"/>
    </location>
</feature>
<sequence length="109" mass="11998">MSRDQRPAELSGGEILEIKGLLGISNGFIHSEIVDGGRAGPFHQNFSIHPEKKRFQQHLVCCPRKKQQKSGGRRGRKMVANNKRGASSSSAREVCRSAAGDRPLQFALE</sequence>
<accession>A0ABD2I954</accession>